<evidence type="ECO:0000256" key="2">
    <source>
        <dbReference type="SAM" id="MobiDB-lite"/>
    </source>
</evidence>
<dbReference type="PANTHER" id="PTHR31962:SF1">
    <property type="entry name" value="SPHINGOLIPID LONG CHAIN BASE-RESPONSIVE PROTEIN PIL1"/>
    <property type="match status" value="1"/>
</dbReference>
<feature type="coiled-coil region" evidence="1">
    <location>
        <begin position="291"/>
        <end position="523"/>
    </location>
</feature>
<evidence type="ECO:0000313" key="3">
    <source>
        <dbReference type="EMBL" id="CAG8471340.1"/>
    </source>
</evidence>
<reference evidence="3" key="1">
    <citation type="submission" date="2021-06" db="EMBL/GenBank/DDBJ databases">
        <authorList>
            <person name="Kallberg Y."/>
            <person name="Tangrot J."/>
            <person name="Rosling A."/>
        </authorList>
    </citation>
    <scope>NUCLEOTIDE SEQUENCE</scope>
    <source>
        <strain evidence="3">BR232B</strain>
    </source>
</reference>
<keyword evidence="1" id="KW-0175">Coiled coil</keyword>
<name>A0A9N8W124_9GLOM</name>
<proteinExistence type="predicted"/>
<feature type="compositionally biased region" description="Low complexity" evidence="2">
    <location>
        <begin position="567"/>
        <end position="583"/>
    </location>
</feature>
<dbReference type="OrthoDB" id="5599269at2759"/>
<dbReference type="GO" id="GO:0006897">
    <property type="term" value="P:endocytosis"/>
    <property type="evidence" value="ECO:0007669"/>
    <property type="project" value="TreeGrafter"/>
</dbReference>
<feature type="compositionally biased region" description="Low complexity" evidence="2">
    <location>
        <begin position="592"/>
        <end position="609"/>
    </location>
</feature>
<dbReference type="AlphaFoldDB" id="A0A9N8W124"/>
<dbReference type="Pfam" id="PF13805">
    <property type="entry name" value="Pil1"/>
    <property type="match status" value="1"/>
</dbReference>
<dbReference type="GO" id="GO:0008289">
    <property type="term" value="F:lipid binding"/>
    <property type="evidence" value="ECO:0007669"/>
    <property type="project" value="TreeGrafter"/>
</dbReference>
<dbReference type="EMBL" id="CAJVPI010000065">
    <property type="protein sequence ID" value="CAG8471340.1"/>
    <property type="molecule type" value="Genomic_DNA"/>
</dbReference>
<dbReference type="Proteomes" id="UP000789739">
    <property type="component" value="Unassembled WGS sequence"/>
</dbReference>
<protein>
    <submittedName>
        <fullName evidence="3">10020_t:CDS:1</fullName>
    </submittedName>
</protein>
<comment type="caution">
    <text evidence="3">The sequence shown here is derived from an EMBL/GenBank/DDBJ whole genome shotgun (WGS) entry which is preliminary data.</text>
</comment>
<dbReference type="PANTHER" id="PTHR31962">
    <property type="entry name" value="SPHINGOLIPID LONG CHAIN BASE-RESPONSIVE PROTEIN PIL1"/>
    <property type="match status" value="1"/>
</dbReference>
<dbReference type="GO" id="GO:0070941">
    <property type="term" value="P:eisosome assembly"/>
    <property type="evidence" value="ECO:0007669"/>
    <property type="project" value="TreeGrafter"/>
</dbReference>
<feature type="region of interest" description="Disordered" evidence="2">
    <location>
        <begin position="565"/>
        <end position="649"/>
    </location>
</feature>
<dbReference type="GO" id="GO:0005886">
    <property type="term" value="C:plasma membrane"/>
    <property type="evidence" value="ECO:0007669"/>
    <property type="project" value="TreeGrafter"/>
</dbReference>
<accession>A0A9N8W124</accession>
<dbReference type="InterPro" id="IPR027267">
    <property type="entry name" value="AH/BAR_dom_sf"/>
</dbReference>
<organism evidence="3 4">
    <name type="scientific">Paraglomus brasilianum</name>
    <dbReference type="NCBI Taxonomy" id="144538"/>
    <lineage>
        <taxon>Eukaryota</taxon>
        <taxon>Fungi</taxon>
        <taxon>Fungi incertae sedis</taxon>
        <taxon>Mucoromycota</taxon>
        <taxon>Glomeromycotina</taxon>
        <taxon>Glomeromycetes</taxon>
        <taxon>Paraglomerales</taxon>
        <taxon>Paraglomeraceae</taxon>
        <taxon>Paraglomus</taxon>
    </lineage>
</organism>
<dbReference type="Gene3D" id="1.20.5.340">
    <property type="match status" value="1"/>
</dbReference>
<sequence>MSTFNDGKTSTLLGLGKPFNIDSISHDVRRNLAKVDPRLPEEIKNVTLLLKEEKNVLSSLQNTALERKQVGEHLQNWGKGNSEDIADITEKMANIISSMSDIDTVLSEKYGRYRNCLKEIRDAEQRLHGSKEKRHKIHEEKSKLGKSRSARAQELEDEWQQVNREHTTNEMEVNNIRRRKLKEAFSLHMDSIFEAAERMAIIAGFGWELIGQFDATPDSPGSTRPKYTGDKDTSQIVRDCQIQLHRWQPPATGIRPLLPALTNTAPAQLADQKREYETKLNHLYSQMASQRGACEKQVSELTNELRQAEEKTSVLVKDNTQELANKEQGLENQKQDLENQKHELENQKHELENQKRELENQKRELENQKQELENQKLEYKAQLDGLSSESHLQREVYEKQINELNDKLLDVQKKLEQRILELEDSLASETRKNEELLKENQVLLNQKQDHDIQSQEHDNNVARLQNEMTAVASEKGKLSQVIKDLEEALQSKTSELSQKEEKISKLEEDISSIKSEIAGLKTVPSDASTGVTSSQSSIVASTVEISTPVNPQVPPIGGLYQHNLYNPQGQGYYGPQAYQMQQPFHNPQEYYSQSGQPSQPSFAQPSSSQGHLSNPPSQPFVGGFLFGTPGEAPPAYEPPKDGQGGAGKS</sequence>
<dbReference type="GO" id="GO:0036286">
    <property type="term" value="C:eisosome filament"/>
    <property type="evidence" value="ECO:0007669"/>
    <property type="project" value="TreeGrafter"/>
</dbReference>
<keyword evidence="4" id="KW-1185">Reference proteome</keyword>
<dbReference type="InterPro" id="IPR028245">
    <property type="entry name" value="PIL1/LSP1"/>
</dbReference>
<evidence type="ECO:0000256" key="1">
    <source>
        <dbReference type="SAM" id="Coils"/>
    </source>
</evidence>
<evidence type="ECO:0000313" key="4">
    <source>
        <dbReference type="Proteomes" id="UP000789739"/>
    </source>
</evidence>
<dbReference type="Gene3D" id="1.20.1270.60">
    <property type="entry name" value="Arfaptin homology (AH) domain/BAR domain"/>
    <property type="match status" value="1"/>
</dbReference>
<gene>
    <name evidence="3" type="ORF">PBRASI_LOCUS1086</name>
</gene>
<feature type="region of interest" description="Disordered" evidence="2">
    <location>
        <begin position="127"/>
        <end position="163"/>
    </location>
</feature>